<organism evidence="1 2">
    <name type="scientific">Penicillium argentinense</name>
    <dbReference type="NCBI Taxonomy" id="1131581"/>
    <lineage>
        <taxon>Eukaryota</taxon>
        <taxon>Fungi</taxon>
        <taxon>Dikarya</taxon>
        <taxon>Ascomycota</taxon>
        <taxon>Pezizomycotina</taxon>
        <taxon>Eurotiomycetes</taxon>
        <taxon>Eurotiomycetidae</taxon>
        <taxon>Eurotiales</taxon>
        <taxon>Aspergillaceae</taxon>
        <taxon>Penicillium</taxon>
    </lineage>
</organism>
<reference evidence="1" key="1">
    <citation type="submission" date="2022-11" db="EMBL/GenBank/DDBJ databases">
        <authorList>
            <person name="Petersen C."/>
        </authorList>
    </citation>
    <scope>NUCLEOTIDE SEQUENCE</scope>
    <source>
        <strain evidence="1">IBT 30761</strain>
    </source>
</reference>
<evidence type="ECO:0000313" key="2">
    <source>
        <dbReference type="Proteomes" id="UP001149074"/>
    </source>
</evidence>
<reference evidence="1" key="2">
    <citation type="journal article" date="2023" name="IMA Fungus">
        <title>Comparative genomic study of the Penicillium genus elucidates a diverse pangenome and 15 lateral gene transfer events.</title>
        <authorList>
            <person name="Petersen C."/>
            <person name="Sorensen T."/>
            <person name="Nielsen M.R."/>
            <person name="Sondergaard T.E."/>
            <person name="Sorensen J.L."/>
            <person name="Fitzpatrick D.A."/>
            <person name="Frisvad J.C."/>
            <person name="Nielsen K.L."/>
        </authorList>
    </citation>
    <scope>NUCLEOTIDE SEQUENCE</scope>
    <source>
        <strain evidence="1">IBT 30761</strain>
    </source>
</reference>
<dbReference type="GeneID" id="81363293"/>
<sequence length="223" mass="25266">MGPGPPPLPAECFGPYDPREHILRAQEIDALRLSVTSREFFEPERLGSLDLINELALSFLERTFLRSRTVPAAAETLFPHRGESQHLDNFSYRHFTQPHADPIPNFDSASVCSRIQSFLASRDPSVVFGGEYIAGISGVMAYLLAEVVCAASNHASDVFRDYILPCDVRCVVISDQQLRDRLQFSKSFWEGRHRELPLAETRSESYVTEEEHFPTMANIDYEE</sequence>
<proteinExistence type="predicted"/>
<dbReference type="RefSeq" id="XP_056469302.1">
    <property type="nucleotide sequence ID" value="XM_056624314.1"/>
</dbReference>
<protein>
    <submittedName>
        <fullName evidence="1">Uncharacterized protein</fullName>
    </submittedName>
</protein>
<dbReference type="AlphaFoldDB" id="A0A9W9EJB2"/>
<keyword evidence="2" id="KW-1185">Reference proteome</keyword>
<dbReference type="OrthoDB" id="3535423at2759"/>
<dbReference type="EMBL" id="JAPQKI010000011">
    <property type="protein sequence ID" value="KAJ5082780.1"/>
    <property type="molecule type" value="Genomic_DNA"/>
</dbReference>
<dbReference type="Proteomes" id="UP001149074">
    <property type="component" value="Unassembled WGS sequence"/>
</dbReference>
<gene>
    <name evidence="1" type="ORF">N7532_011823</name>
</gene>
<name>A0A9W9EJB2_9EURO</name>
<comment type="caution">
    <text evidence="1">The sequence shown here is derived from an EMBL/GenBank/DDBJ whole genome shotgun (WGS) entry which is preliminary data.</text>
</comment>
<evidence type="ECO:0000313" key="1">
    <source>
        <dbReference type="EMBL" id="KAJ5082780.1"/>
    </source>
</evidence>
<accession>A0A9W9EJB2</accession>